<evidence type="ECO:0000256" key="1">
    <source>
        <dbReference type="SAM" id="MobiDB-lite"/>
    </source>
</evidence>
<dbReference type="AlphaFoldDB" id="A0A5C3Q6T7"/>
<feature type="compositionally biased region" description="Basic and acidic residues" evidence="1">
    <location>
        <begin position="31"/>
        <end position="41"/>
    </location>
</feature>
<evidence type="ECO:0000313" key="4">
    <source>
        <dbReference type="Proteomes" id="UP000305067"/>
    </source>
</evidence>
<keyword evidence="4" id="KW-1185">Reference proteome</keyword>
<feature type="transmembrane region" description="Helical" evidence="2">
    <location>
        <begin position="109"/>
        <end position="126"/>
    </location>
</feature>
<feature type="transmembrane region" description="Helical" evidence="2">
    <location>
        <begin position="168"/>
        <end position="187"/>
    </location>
</feature>
<feature type="transmembrane region" description="Helical" evidence="2">
    <location>
        <begin position="227"/>
        <end position="248"/>
    </location>
</feature>
<keyword evidence="2" id="KW-0472">Membrane</keyword>
<dbReference type="EMBL" id="ML178845">
    <property type="protein sequence ID" value="TFK97712.1"/>
    <property type="molecule type" value="Genomic_DNA"/>
</dbReference>
<gene>
    <name evidence="3" type="ORF">BDV98DRAFT_255605</name>
</gene>
<proteinExistence type="predicted"/>
<reference evidence="3 4" key="1">
    <citation type="journal article" date="2019" name="Nat. Ecol. Evol.">
        <title>Megaphylogeny resolves global patterns of mushroom evolution.</title>
        <authorList>
            <person name="Varga T."/>
            <person name="Krizsan K."/>
            <person name="Foldi C."/>
            <person name="Dima B."/>
            <person name="Sanchez-Garcia M."/>
            <person name="Sanchez-Ramirez S."/>
            <person name="Szollosi G.J."/>
            <person name="Szarkandi J.G."/>
            <person name="Papp V."/>
            <person name="Albert L."/>
            <person name="Andreopoulos W."/>
            <person name="Angelini C."/>
            <person name="Antonin V."/>
            <person name="Barry K.W."/>
            <person name="Bougher N.L."/>
            <person name="Buchanan P."/>
            <person name="Buyck B."/>
            <person name="Bense V."/>
            <person name="Catcheside P."/>
            <person name="Chovatia M."/>
            <person name="Cooper J."/>
            <person name="Damon W."/>
            <person name="Desjardin D."/>
            <person name="Finy P."/>
            <person name="Geml J."/>
            <person name="Haridas S."/>
            <person name="Hughes K."/>
            <person name="Justo A."/>
            <person name="Karasinski D."/>
            <person name="Kautmanova I."/>
            <person name="Kiss B."/>
            <person name="Kocsube S."/>
            <person name="Kotiranta H."/>
            <person name="LaButti K.M."/>
            <person name="Lechner B.E."/>
            <person name="Liimatainen K."/>
            <person name="Lipzen A."/>
            <person name="Lukacs Z."/>
            <person name="Mihaltcheva S."/>
            <person name="Morgado L.N."/>
            <person name="Niskanen T."/>
            <person name="Noordeloos M.E."/>
            <person name="Ohm R.A."/>
            <person name="Ortiz-Santana B."/>
            <person name="Ovrebo C."/>
            <person name="Racz N."/>
            <person name="Riley R."/>
            <person name="Savchenko A."/>
            <person name="Shiryaev A."/>
            <person name="Soop K."/>
            <person name="Spirin V."/>
            <person name="Szebenyi C."/>
            <person name="Tomsovsky M."/>
            <person name="Tulloss R.E."/>
            <person name="Uehling J."/>
            <person name="Grigoriev I.V."/>
            <person name="Vagvolgyi C."/>
            <person name="Papp T."/>
            <person name="Martin F.M."/>
            <person name="Miettinen O."/>
            <person name="Hibbett D.S."/>
            <person name="Nagy L.G."/>
        </authorList>
    </citation>
    <scope>NUCLEOTIDE SEQUENCE [LARGE SCALE GENOMIC DNA]</scope>
    <source>
        <strain evidence="3 4">CBS 309.79</strain>
    </source>
</reference>
<keyword evidence="2" id="KW-0812">Transmembrane</keyword>
<evidence type="ECO:0000313" key="3">
    <source>
        <dbReference type="EMBL" id="TFK97712.1"/>
    </source>
</evidence>
<accession>A0A5C3Q6T7</accession>
<evidence type="ECO:0000256" key="2">
    <source>
        <dbReference type="SAM" id="Phobius"/>
    </source>
</evidence>
<protein>
    <submittedName>
        <fullName evidence="3">Uncharacterized protein</fullName>
    </submittedName>
</protein>
<feature type="region of interest" description="Disordered" evidence="1">
    <location>
        <begin position="69"/>
        <end position="89"/>
    </location>
</feature>
<feature type="region of interest" description="Disordered" evidence="1">
    <location>
        <begin position="1"/>
        <end position="41"/>
    </location>
</feature>
<organism evidence="3 4">
    <name type="scientific">Pterulicium gracile</name>
    <dbReference type="NCBI Taxonomy" id="1884261"/>
    <lineage>
        <taxon>Eukaryota</taxon>
        <taxon>Fungi</taxon>
        <taxon>Dikarya</taxon>
        <taxon>Basidiomycota</taxon>
        <taxon>Agaricomycotina</taxon>
        <taxon>Agaricomycetes</taxon>
        <taxon>Agaricomycetidae</taxon>
        <taxon>Agaricales</taxon>
        <taxon>Pleurotineae</taxon>
        <taxon>Pterulaceae</taxon>
        <taxon>Pterulicium</taxon>
    </lineage>
</organism>
<sequence>MSNLPILQRDEVPTRKASKFSVKSILKKRQSNNEHDLQQLKSRDNSAISLHDDEDSAAEVTLVLLDEREGSSPWKQSSSSDLPRRSEDPLNLTCLDGSREQSRAHRTVTVLRIATITAIAIVLRVLPSPKPRTKLSLTTGATKLRCTTAQILGLPTVWLVRTLLAQGGLVRMDILLFCLFAGLRALVLEMATRNPTLITLRPCTRTATFPLLIIIKWVHRMPGRHRCLALLPCLALPSAGSIVVAAGVNSSSTPA</sequence>
<dbReference type="Proteomes" id="UP000305067">
    <property type="component" value="Unassembled WGS sequence"/>
</dbReference>
<name>A0A5C3Q6T7_9AGAR</name>
<keyword evidence="2" id="KW-1133">Transmembrane helix</keyword>